<evidence type="ECO:0000313" key="2">
    <source>
        <dbReference type="Proteomes" id="UP001320876"/>
    </source>
</evidence>
<evidence type="ECO:0000313" key="1">
    <source>
        <dbReference type="EMBL" id="MCW1925430.1"/>
    </source>
</evidence>
<organism evidence="1 2">
    <name type="scientific">Luteolibacter arcticus</name>
    <dbReference type="NCBI Taxonomy" id="1581411"/>
    <lineage>
        <taxon>Bacteria</taxon>
        <taxon>Pseudomonadati</taxon>
        <taxon>Verrucomicrobiota</taxon>
        <taxon>Verrucomicrobiia</taxon>
        <taxon>Verrucomicrobiales</taxon>
        <taxon>Verrucomicrobiaceae</taxon>
        <taxon>Luteolibacter</taxon>
    </lineage>
</organism>
<dbReference type="RefSeq" id="WP_264489538.1">
    <property type="nucleotide sequence ID" value="NZ_JAPDDT010000014.1"/>
</dbReference>
<dbReference type="EMBL" id="JAPDDT010000014">
    <property type="protein sequence ID" value="MCW1925430.1"/>
    <property type="molecule type" value="Genomic_DNA"/>
</dbReference>
<keyword evidence="2" id="KW-1185">Reference proteome</keyword>
<comment type="caution">
    <text evidence="1">The sequence shown here is derived from an EMBL/GenBank/DDBJ whole genome shotgun (WGS) entry which is preliminary data.</text>
</comment>
<accession>A0ABT3GPM0</accession>
<gene>
    <name evidence="1" type="ORF">OKA05_22910</name>
</gene>
<protein>
    <submittedName>
        <fullName evidence="1">Uncharacterized protein</fullName>
    </submittedName>
</protein>
<reference evidence="1 2" key="1">
    <citation type="submission" date="2022-10" db="EMBL/GenBank/DDBJ databases">
        <title>Luteolibacter arcticus strain CCTCC AB 2014275, whole genome shotgun sequencing project.</title>
        <authorList>
            <person name="Zhao G."/>
            <person name="Shen L."/>
        </authorList>
    </citation>
    <scope>NUCLEOTIDE SEQUENCE [LARGE SCALE GENOMIC DNA]</scope>
    <source>
        <strain evidence="1 2">CCTCC AB 2014275</strain>
    </source>
</reference>
<proteinExistence type="predicted"/>
<dbReference type="Proteomes" id="UP001320876">
    <property type="component" value="Unassembled WGS sequence"/>
</dbReference>
<sequence length="93" mass="10185">MKITLNTTSVPENRRPQVEAVVKSFAKATEIIWLPSRFPRFVMLVEPGPEPQVQPEAGSIFESPNSGSRSLASVTEFLEGKIKECLAGPEATK</sequence>
<name>A0ABT3GPM0_9BACT</name>